<sequence>MTSSPVTDNRQKFTTFAEFYPYYLSEHQLPACRLLHYLGSSLVLALLGFMLWSGQWQWWWTLLVAGYGCAWIGHFFIEHNRPATFKYPFFSLAADWVMFKDMLTGQLAAKLAKIPASSAP</sequence>
<feature type="transmembrane region" description="Helical" evidence="1">
    <location>
        <begin position="58"/>
        <end position="77"/>
    </location>
</feature>
<comment type="caution">
    <text evidence="2">The sequence shown here is derived from an EMBL/GenBank/DDBJ whole genome shotgun (WGS) entry which is preliminary data.</text>
</comment>
<dbReference type="Pfam" id="PF06127">
    <property type="entry name" value="Mpo1-like"/>
    <property type="match status" value="1"/>
</dbReference>
<gene>
    <name evidence="2" type="ORF">EOE67_05300</name>
</gene>
<keyword evidence="1" id="KW-0472">Membrane</keyword>
<dbReference type="OrthoDB" id="7356072at2"/>
<keyword evidence="1" id="KW-1133">Transmembrane helix</keyword>
<dbReference type="PANTHER" id="PTHR34205">
    <property type="entry name" value="TRANSMEMBRANE PROTEIN"/>
    <property type="match status" value="1"/>
</dbReference>
<accession>A0A437R151</accession>
<name>A0A437R151_9GAMM</name>
<dbReference type="PANTHER" id="PTHR34205:SF2">
    <property type="entry name" value="DUF962 DOMAIN-CONTAINING PROTEIN"/>
    <property type="match status" value="1"/>
</dbReference>
<dbReference type="Proteomes" id="UP000283077">
    <property type="component" value="Unassembled WGS sequence"/>
</dbReference>
<organism evidence="2 3">
    <name type="scientific">Rheinheimera riviphila</name>
    <dbReference type="NCBI Taxonomy" id="1834037"/>
    <lineage>
        <taxon>Bacteria</taxon>
        <taxon>Pseudomonadati</taxon>
        <taxon>Pseudomonadota</taxon>
        <taxon>Gammaproteobacteria</taxon>
        <taxon>Chromatiales</taxon>
        <taxon>Chromatiaceae</taxon>
        <taxon>Rheinheimera</taxon>
    </lineage>
</organism>
<dbReference type="RefSeq" id="WP_127698010.1">
    <property type="nucleotide sequence ID" value="NZ_SACS01000004.1"/>
</dbReference>
<dbReference type="EMBL" id="SACS01000004">
    <property type="protein sequence ID" value="RVU40467.1"/>
    <property type="molecule type" value="Genomic_DNA"/>
</dbReference>
<proteinExistence type="predicted"/>
<evidence type="ECO:0000313" key="2">
    <source>
        <dbReference type="EMBL" id="RVU40467.1"/>
    </source>
</evidence>
<keyword evidence="3" id="KW-1185">Reference proteome</keyword>
<dbReference type="InterPro" id="IPR009305">
    <property type="entry name" value="Mpo1-like"/>
</dbReference>
<evidence type="ECO:0000313" key="3">
    <source>
        <dbReference type="Proteomes" id="UP000283077"/>
    </source>
</evidence>
<dbReference type="AlphaFoldDB" id="A0A437R151"/>
<reference evidence="2 3" key="1">
    <citation type="submission" date="2019-01" db="EMBL/GenBank/DDBJ databases">
        <authorList>
            <person name="Chen W.-M."/>
        </authorList>
    </citation>
    <scope>NUCLEOTIDE SEQUENCE [LARGE SCALE GENOMIC DNA]</scope>
    <source>
        <strain evidence="2 3">KYPC3</strain>
    </source>
</reference>
<protein>
    <submittedName>
        <fullName evidence="2">DUF962 domain-containing protein</fullName>
    </submittedName>
</protein>
<feature type="transmembrane region" description="Helical" evidence="1">
    <location>
        <begin position="34"/>
        <end position="52"/>
    </location>
</feature>
<evidence type="ECO:0000256" key="1">
    <source>
        <dbReference type="SAM" id="Phobius"/>
    </source>
</evidence>
<keyword evidence="1" id="KW-0812">Transmembrane</keyword>